<protein>
    <recommendedName>
        <fullName evidence="2">DUF4382 domain-containing protein</fullName>
    </recommendedName>
</protein>
<keyword evidence="4" id="KW-1185">Reference proteome</keyword>
<dbReference type="KEGG" id="tnp:Tnap_0604"/>
<evidence type="ECO:0000256" key="1">
    <source>
        <dbReference type="SAM" id="Coils"/>
    </source>
</evidence>
<keyword evidence="1" id="KW-0175">Coiled coil</keyword>
<gene>
    <name evidence="3" type="ordered locus">Tnap_0604</name>
</gene>
<evidence type="ECO:0000259" key="2">
    <source>
        <dbReference type="Pfam" id="PF14321"/>
    </source>
</evidence>
<proteinExistence type="predicted"/>
<dbReference type="AlphaFoldDB" id="D2C6W4"/>
<name>D2C6W4_THEP2</name>
<dbReference type="EMBL" id="CP001839">
    <property type="protein sequence ID" value="ADA66700.1"/>
    <property type="molecule type" value="Genomic_DNA"/>
</dbReference>
<accession>D2C6W4</accession>
<dbReference type="RefSeq" id="WP_012896063.1">
    <property type="nucleotide sequence ID" value="NC_013642.1"/>
</dbReference>
<feature type="coiled-coil region" evidence="1">
    <location>
        <begin position="250"/>
        <end position="277"/>
    </location>
</feature>
<evidence type="ECO:0000313" key="3">
    <source>
        <dbReference type="EMBL" id="ADA66700.1"/>
    </source>
</evidence>
<sequence length="308" mass="34461">MKYVLWAVLILSLLAGCVLFTTGTNTVKVPVYLTDNPTFNIEKLLVKISNAEYHYSLDGEEYTATAALLENEFDLLSLAGTKVQFFEMELPEGANLEWIRLYIDAATAVTNGSTETVRVSSRKIKIIKPVIVQNGDSIVLDFDVARSLKIATTGNGEYLLRPVIVPYHHRERNEYGPGEGEEHRYEVEGKLKETLSGTPCLVALFEGETCPGTLVNLEITDDDFNFEELKKATYTVCVYTDFELPEENEVANTDEELEIDEDDMENANNEISTILADLSPFASETFYLNDSTITYIFDSNLIELALGD</sequence>
<feature type="domain" description="DUF4382" evidence="2">
    <location>
        <begin position="27"/>
        <end position="162"/>
    </location>
</feature>
<dbReference type="HOGENOM" id="CLU_956258_0_0_0"/>
<dbReference type="InterPro" id="IPR025491">
    <property type="entry name" value="DUF4382"/>
</dbReference>
<organism evidence="3 4">
    <name type="scientific">Thermotoga petrophila (strain ATCC BAA-489 / DSM 13996 / JCM 10882 / RKU-10)</name>
    <name type="common">Thermotoga naphthophila</name>
    <dbReference type="NCBI Taxonomy" id="590168"/>
    <lineage>
        <taxon>Bacteria</taxon>
        <taxon>Thermotogati</taxon>
        <taxon>Thermotogota</taxon>
        <taxon>Thermotogae</taxon>
        <taxon>Thermotogales</taxon>
        <taxon>Thermotogaceae</taxon>
        <taxon>Thermotoga</taxon>
    </lineage>
</organism>
<evidence type="ECO:0000313" key="4">
    <source>
        <dbReference type="Proteomes" id="UP000000940"/>
    </source>
</evidence>
<reference evidence="3 4" key="1">
    <citation type="submission" date="2009-12" db="EMBL/GenBank/DDBJ databases">
        <title>Complete sequence of Thermotoga petrophila RKU-1.</title>
        <authorList>
            <consortium name="US DOE Joint Genome Institute"/>
            <person name="Lucas S."/>
            <person name="Copeland A."/>
            <person name="Lapidus A."/>
            <person name="Glavina del Rio T."/>
            <person name="Dalin E."/>
            <person name="Tice H."/>
            <person name="Bruce D."/>
            <person name="Goodwin L."/>
            <person name="Pitluck S."/>
            <person name="Munk A.C."/>
            <person name="Brettin T."/>
            <person name="Detter J.C."/>
            <person name="Han C."/>
            <person name="Tapia R."/>
            <person name="Larimer F."/>
            <person name="Land M."/>
            <person name="Hauser L."/>
            <person name="Kyrpides N."/>
            <person name="Mikhailova N."/>
            <person name="Nelson K.E."/>
            <person name="Gogarten J.P."/>
            <person name="Noll K.M."/>
        </authorList>
    </citation>
    <scope>NUCLEOTIDE SEQUENCE [LARGE SCALE GENOMIC DNA]</scope>
    <source>
        <strain evidence="4">ATCC BAA-489 / DSM 13996 / JCM 10882 / RKU-10</strain>
    </source>
</reference>
<dbReference type="PROSITE" id="PS51257">
    <property type="entry name" value="PROKAR_LIPOPROTEIN"/>
    <property type="match status" value="1"/>
</dbReference>
<dbReference type="Proteomes" id="UP000000940">
    <property type="component" value="Chromosome"/>
</dbReference>
<dbReference type="Pfam" id="PF14321">
    <property type="entry name" value="DUF4382"/>
    <property type="match status" value="1"/>
</dbReference>